<dbReference type="STRING" id="595528.A0A0D2WPA2"/>
<dbReference type="PhylomeDB" id="A0A0D2WPA2"/>
<dbReference type="GO" id="GO:0007059">
    <property type="term" value="P:chromosome segregation"/>
    <property type="evidence" value="ECO:0007669"/>
    <property type="project" value="InterPro"/>
</dbReference>
<evidence type="ECO:0000256" key="1">
    <source>
        <dbReference type="ARBA" id="ARBA00004123"/>
    </source>
</evidence>
<protein>
    <recommendedName>
        <fullName evidence="10">Centromere protein Chl4/mis15/CENP-N</fullName>
    </recommendedName>
</protein>
<dbReference type="PANTHER" id="PTHR46790">
    <property type="entry name" value="CENTROMERE PROTEIN N"/>
    <property type="match status" value="1"/>
</dbReference>
<dbReference type="RefSeq" id="XP_004363685.2">
    <property type="nucleotide sequence ID" value="XM_004363628.2"/>
</dbReference>
<feature type="compositionally biased region" description="Low complexity" evidence="7">
    <location>
        <begin position="87"/>
        <end position="96"/>
    </location>
</feature>
<organism evidence="8 9">
    <name type="scientific">Capsaspora owczarzaki (strain ATCC 30864)</name>
    <dbReference type="NCBI Taxonomy" id="595528"/>
    <lineage>
        <taxon>Eukaryota</taxon>
        <taxon>Filasterea</taxon>
        <taxon>Capsaspora</taxon>
    </lineage>
</organism>
<proteinExistence type="inferred from homology"/>
<evidence type="ECO:0000256" key="4">
    <source>
        <dbReference type="ARBA" id="ARBA00022454"/>
    </source>
</evidence>
<dbReference type="PANTHER" id="PTHR46790:SF1">
    <property type="entry name" value="CENTROMERE PROTEIN N"/>
    <property type="match status" value="1"/>
</dbReference>
<dbReference type="InterPro" id="IPR007902">
    <property type="entry name" value="Chl4/mis15/CENP-N"/>
</dbReference>
<keyword evidence="4" id="KW-0158">Chromosome</keyword>
<dbReference type="Proteomes" id="UP000008743">
    <property type="component" value="Unassembled WGS sequence"/>
</dbReference>
<evidence type="ECO:0000256" key="2">
    <source>
        <dbReference type="ARBA" id="ARBA00004584"/>
    </source>
</evidence>
<feature type="compositionally biased region" description="Low complexity" evidence="7">
    <location>
        <begin position="65"/>
        <end position="77"/>
    </location>
</feature>
<evidence type="ECO:0000313" key="9">
    <source>
        <dbReference type="Proteomes" id="UP000008743"/>
    </source>
</evidence>
<evidence type="ECO:0000256" key="7">
    <source>
        <dbReference type="SAM" id="MobiDB-lite"/>
    </source>
</evidence>
<feature type="region of interest" description="Disordered" evidence="7">
    <location>
        <begin position="65"/>
        <end position="96"/>
    </location>
</feature>
<gene>
    <name evidence="8" type="ORF">CAOG_003957</name>
</gene>
<dbReference type="InParanoid" id="A0A0D2WPA2"/>
<evidence type="ECO:0000256" key="6">
    <source>
        <dbReference type="ARBA" id="ARBA00023328"/>
    </source>
</evidence>
<dbReference type="EMBL" id="KE346364">
    <property type="protein sequence ID" value="KJE93125.1"/>
    <property type="molecule type" value="Genomic_DNA"/>
</dbReference>
<dbReference type="OrthoDB" id="6585699at2759"/>
<evidence type="ECO:0000313" key="8">
    <source>
        <dbReference type="EMBL" id="KJE93125.1"/>
    </source>
</evidence>
<evidence type="ECO:0000256" key="3">
    <source>
        <dbReference type="ARBA" id="ARBA00005566"/>
    </source>
</evidence>
<name>A0A0D2WPA2_CAPO3</name>
<reference evidence="9" key="1">
    <citation type="submission" date="2011-02" db="EMBL/GenBank/DDBJ databases">
        <title>The Genome Sequence of Capsaspora owczarzaki ATCC 30864.</title>
        <authorList>
            <person name="Russ C."/>
            <person name="Cuomo C."/>
            <person name="Burger G."/>
            <person name="Gray M.W."/>
            <person name="Holland P.W.H."/>
            <person name="King N."/>
            <person name="Lang F.B.F."/>
            <person name="Roger A.J."/>
            <person name="Ruiz-Trillo I."/>
            <person name="Young S.K."/>
            <person name="Zeng Q."/>
            <person name="Gargeya S."/>
            <person name="Alvarado L."/>
            <person name="Berlin A."/>
            <person name="Chapman S.B."/>
            <person name="Chen Z."/>
            <person name="Freedman E."/>
            <person name="Gellesch M."/>
            <person name="Goldberg J."/>
            <person name="Griggs A."/>
            <person name="Gujja S."/>
            <person name="Heilman E."/>
            <person name="Heiman D."/>
            <person name="Howarth C."/>
            <person name="Mehta T."/>
            <person name="Neiman D."/>
            <person name="Pearson M."/>
            <person name="Roberts A."/>
            <person name="Saif S."/>
            <person name="Shea T."/>
            <person name="Shenoy N."/>
            <person name="Sisk P."/>
            <person name="Stolte C."/>
            <person name="Sykes S."/>
            <person name="White J."/>
            <person name="Yandava C."/>
            <person name="Haas B."/>
            <person name="Nusbaum C."/>
            <person name="Birren B."/>
        </authorList>
    </citation>
    <scope>NUCLEOTIDE SEQUENCE</scope>
    <source>
        <strain evidence="9">ATCC 30864</strain>
    </source>
</reference>
<keyword evidence="9" id="KW-1185">Reference proteome</keyword>
<accession>A0A0D2WPA2</accession>
<dbReference type="GO" id="GO:0000775">
    <property type="term" value="C:chromosome, centromeric region"/>
    <property type="evidence" value="ECO:0007669"/>
    <property type="project" value="UniProtKB-SubCell"/>
</dbReference>
<comment type="similarity">
    <text evidence="3">Belongs to the CENP-N/CHL4 family.</text>
</comment>
<dbReference type="InterPro" id="IPR052011">
    <property type="entry name" value="CENP-NAC/CAD_complex"/>
</dbReference>
<dbReference type="GO" id="GO:0034080">
    <property type="term" value="P:CENP-A containing chromatin assembly"/>
    <property type="evidence" value="ECO:0007669"/>
    <property type="project" value="InterPro"/>
</dbReference>
<dbReference type="GO" id="GO:0005654">
    <property type="term" value="C:nucleoplasm"/>
    <property type="evidence" value="ECO:0007669"/>
    <property type="project" value="TreeGrafter"/>
</dbReference>
<keyword evidence="5" id="KW-0539">Nucleus</keyword>
<dbReference type="AlphaFoldDB" id="A0A0D2WPA2"/>
<keyword evidence="6" id="KW-0137">Centromere</keyword>
<comment type="subcellular location">
    <subcellularLocation>
        <location evidence="2">Chromosome</location>
        <location evidence="2">Centromere</location>
    </subcellularLocation>
    <subcellularLocation>
        <location evidence="1">Nucleus</location>
    </subcellularLocation>
</comment>
<dbReference type="eggNOG" id="ENOG502QSE8">
    <property type="taxonomic scope" value="Eukaryota"/>
</dbReference>
<sequence length="460" mass="50082">MASDRRTVRMHLNRLQPTQLLRLFPVTPAQVDRYVAALAESKAAGKSKSRAAASAASSASAAASSLSSSSSSSMGASAHDERHGKRGASATAAGRGARAVVKTAGVPAHAQRLVREQILDLVMKTHMANGMSVDDLANAELTYVQSTHTSRKSWRSLRLVYLDSDTPKVDDNESNALNALAPAAELAWRKAVPPHALQAAIHERMNVFFPTHVLVHHLPDAAWIRLQMREEGRLQPYPDSTVILVYYPHTRMIASQPMKQFYKNYLLQTLIAVLGCARIDELALTTPQLDSLAAMSLHNDAQGPYSALALNQTDQHPLARRRRKVSAQGREEFSNMDTQVIVQEDEEETQQVKRVALEQFGPNAQPVLKEVALSSQTLFQGTSLGVPFSIPSKPFRCKIVLRGPSVIEGLKELTQRGMAAAQLPPYLANLHSTGMNSMSILEDGSVAGVPVHAFPSRGSR</sequence>
<dbReference type="Pfam" id="PF05238">
    <property type="entry name" value="CENP-N"/>
    <property type="match status" value="1"/>
</dbReference>
<evidence type="ECO:0000256" key="5">
    <source>
        <dbReference type="ARBA" id="ARBA00023242"/>
    </source>
</evidence>
<evidence type="ECO:0008006" key="10">
    <source>
        <dbReference type="Google" id="ProtNLM"/>
    </source>
</evidence>